<protein>
    <submittedName>
        <fullName evidence="11">Fructose-1-6-bisphosphatase</fullName>
    </submittedName>
</protein>
<evidence type="ECO:0000256" key="3">
    <source>
        <dbReference type="ARBA" id="ARBA00010941"/>
    </source>
</evidence>
<dbReference type="PROSITE" id="PS00124">
    <property type="entry name" value="FBPASE"/>
    <property type="match status" value="1"/>
</dbReference>
<dbReference type="PANTHER" id="PTHR11556:SF35">
    <property type="entry name" value="SEDOHEPTULOSE-1,7-BISPHOSPHATASE, CHLOROPLASTIC"/>
    <property type="match status" value="1"/>
</dbReference>
<dbReference type="GeneID" id="39580088"/>
<feature type="domain" description="Fructose-1-6-bisphosphatase class 1 C-terminal" evidence="10">
    <location>
        <begin position="220"/>
        <end position="341"/>
    </location>
</feature>
<keyword evidence="5" id="KW-0378">Hydrolase</keyword>
<dbReference type="GO" id="GO:0005986">
    <property type="term" value="P:sucrose biosynthetic process"/>
    <property type="evidence" value="ECO:0007669"/>
    <property type="project" value="TreeGrafter"/>
</dbReference>
<evidence type="ECO:0000256" key="5">
    <source>
        <dbReference type="ARBA" id="ARBA00022801"/>
    </source>
</evidence>
<dbReference type="Gene3D" id="3.40.190.80">
    <property type="match status" value="1"/>
</dbReference>
<dbReference type="Proteomes" id="UP000272025">
    <property type="component" value="Unassembled WGS sequence"/>
</dbReference>
<name>A0A3N2PZI4_SODAK</name>
<dbReference type="AlphaFoldDB" id="A0A3N2PZI4"/>
<reference evidence="11 12" key="1">
    <citation type="journal article" date="2018" name="Mol. Ecol.">
        <title>The obligate alkalophilic soda-lake fungus Sodiomyces alkalinus has shifted to a protein diet.</title>
        <authorList>
            <person name="Grum-Grzhimaylo A.A."/>
            <person name="Falkoski D.L."/>
            <person name="van den Heuvel J."/>
            <person name="Valero-Jimenez C.A."/>
            <person name="Min B."/>
            <person name="Choi I.G."/>
            <person name="Lipzen A."/>
            <person name="Daum C.G."/>
            <person name="Aanen D.K."/>
            <person name="Tsang A."/>
            <person name="Henrissat B."/>
            <person name="Bilanenko E.N."/>
            <person name="de Vries R.P."/>
            <person name="van Kan J.A.L."/>
            <person name="Grigoriev I.V."/>
            <person name="Debets A.J.M."/>
        </authorList>
    </citation>
    <scope>NUCLEOTIDE SEQUENCE [LARGE SCALE GENOMIC DNA]</scope>
    <source>
        <strain evidence="11 12">F11</strain>
    </source>
</reference>
<gene>
    <name evidence="11" type="ORF">SODALDRAFT_332081</name>
</gene>
<comment type="similarity">
    <text evidence="3">Belongs to the FBPase class 1 family.</text>
</comment>
<accession>A0A3N2PZI4</accession>
<dbReference type="InterPro" id="IPR000146">
    <property type="entry name" value="FBPase_class-1"/>
</dbReference>
<dbReference type="STRING" id="1314773.A0A3N2PZI4"/>
<sequence length="345" mass="36287">MVVPNGSPYAALEHHLKSLLPQDSKRSSLVSSVLPTLIDAIAAVSSTLQSSHHVALVGTANAFGDDQLNIDVSAENIIREALARCPAIAVASSEEDPIERPNATHKATAEPTQSAEGSSPSSAEQYTVAFDPLDGSSIIAPNWSVGTIVGIWDGTTALNQDPATKQIAAVLGVYGPRTTAIIALRIPGLPPACFEVGIDPSGSVHQIIRSGICLADPPFKTRYFAPANLRSAAEDDRYLRLVQRLIVEKCTLRYCGGLVPDLVHALVQGHGLYVSPVTGSTRAKLRRLYELCPVALVMECVGGKAVDPASGNGILERAVADCDERGGLVCGNREEVEAAIESLLG</sequence>
<dbReference type="Pfam" id="PF00316">
    <property type="entry name" value="FBPase"/>
    <property type="match status" value="1"/>
</dbReference>
<evidence type="ECO:0000313" key="11">
    <source>
        <dbReference type="EMBL" id="ROT39930.1"/>
    </source>
</evidence>
<evidence type="ECO:0000313" key="12">
    <source>
        <dbReference type="Proteomes" id="UP000272025"/>
    </source>
</evidence>
<comment type="pathway">
    <text evidence="2">Carbohydrate biosynthesis; Calvin cycle.</text>
</comment>
<dbReference type="GO" id="GO:0005737">
    <property type="term" value="C:cytoplasm"/>
    <property type="evidence" value="ECO:0007669"/>
    <property type="project" value="TreeGrafter"/>
</dbReference>
<dbReference type="PRINTS" id="PR01958">
    <property type="entry name" value="S17BPHPHTASE"/>
</dbReference>
<evidence type="ECO:0000259" key="9">
    <source>
        <dbReference type="Pfam" id="PF00316"/>
    </source>
</evidence>
<feature type="region of interest" description="Disordered" evidence="8">
    <location>
        <begin position="93"/>
        <end position="123"/>
    </location>
</feature>
<dbReference type="RefSeq" id="XP_028467736.1">
    <property type="nucleotide sequence ID" value="XM_028611610.1"/>
</dbReference>
<organism evidence="11 12">
    <name type="scientific">Sodiomyces alkalinus (strain CBS 110278 / VKM F-3762 / F11)</name>
    <name type="common">Alkaliphilic filamentous fungus</name>
    <dbReference type="NCBI Taxonomy" id="1314773"/>
    <lineage>
        <taxon>Eukaryota</taxon>
        <taxon>Fungi</taxon>
        <taxon>Dikarya</taxon>
        <taxon>Ascomycota</taxon>
        <taxon>Pezizomycotina</taxon>
        <taxon>Sordariomycetes</taxon>
        <taxon>Hypocreomycetidae</taxon>
        <taxon>Glomerellales</taxon>
        <taxon>Plectosphaerellaceae</taxon>
        <taxon>Sodiomyces</taxon>
    </lineage>
</organism>
<evidence type="ECO:0000256" key="1">
    <source>
        <dbReference type="ARBA" id="ARBA00001946"/>
    </source>
</evidence>
<dbReference type="EMBL" id="ML119053">
    <property type="protein sequence ID" value="ROT39930.1"/>
    <property type="molecule type" value="Genomic_DNA"/>
</dbReference>
<keyword evidence="4" id="KW-0479">Metal-binding</keyword>
<dbReference type="PIRSF" id="PIRSF000904">
    <property type="entry name" value="FBPtase_SBPase"/>
    <property type="match status" value="1"/>
</dbReference>
<comment type="cofactor">
    <cofactor evidence="1">
        <name>Mg(2+)</name>
        <dbReference type="ChEBI" id="CHEBI:18420"/>
    </cofactor>
</comment>
<dbReference type="SUPFAM" id="SSF56655">
    <property type="entry name" value="Carbohydrate phosphatase"/>
    <property type="match status" value="1"/>
</dbReference>
<evidence type="ECO:0000256" key="6">
    <source>
        <dbReference type="ARBA" id="ARBA00022842"/>
    </source>
</evidence>
<dbReference type="GO" id="GO:0030388">
    <property type="term" value="P:fructose 1,6-bisphosphate metabolic process"/>
    <property type="evidence" value="ECO:0007669"/>
    <property type="project" value="TreeGrafter"/>
</dbReference>
<dbReference type="GO" id="GO:0046872">
    <property type="term" value="F:metal ion binding"/>
    <property type="evidence" value="ECO:0007669"/>
    <property type="project" value="UniProtKB-KW"/>
</dbReference>
<dbReference type="Pfam" id="PF18913">
    <property type="entry name" value="FBPase_C"/>
    <property type="match status" value="1"/>
</dbReference>
<proteinExistence type="inferred from homology"/>
<dbReference type="GO" id="GO:0006094">
    <property type="term" value="P:gluconeogenesis"/>
    <property type="evidence" value="ECO:0007669"/>
    <property type="project" value="TreeGrafter"/>
</dbReference>
<evidence type="ECO:0000259" key="10">
    <source>
        <dbReference type="Pfam" id="PF18913"/>
    </source>
</evidence>
<evidence type="ECO:0000256" key="7">
    <source>
        <dbReference type="ARBA" id="ARBA00023277"/>
    </source>
</evidence>
<dbReference type="PANTHER" id="PTHR11556">
    <property type="entry name" value="FRUCTOSE-1,6-BISPHOSPHATASE-RELATED"/>
    <property type="match status" value="1"/>
</dbReference>
<evidence type="ECO:0000256" key="2">
    <source>
        <dbReference type="ARBA" id="ARBA00005215"/>
    </source>
</evidence>
<dbReference type="OrthoDB" id="3886144at2759"/>
<keyword evidence="12" id="KW-1185">Reference proteome</keyword>
<feature type="compositionally biased region" description="Polar residues" evidence="8">
    <location>
        <begin position="110"/>
        <end position="123"/>
    </location>
</feature>
<dbReference type="GO" id="GO:0042132">
    <property type="term" value="F:fructose 1,6-bisphosphate 1-phosphatase activity"/>
    <property type="evidence" value="ECO:0007669"/>
    <property type="project" value="TreeGrafter"/>
</dbReference>
<keyword evidence="6" id="KW-0460">Magnesium</keyword>
<evidence type="ECO:0000256" key="8">
    <source>
        <dbReference type="SAM" id="MobiDB-lite"/>
    </source>
</evidence>
<keyword evidence="7" id="KW-0119">Carbohydrate metabolism</keyword>
<dbReference type="InterPro" id="IPR023079">
    <property type="entry name" value="SBPase"/>
</dbReference>
<dbReference type="InterPro" id="IPR033391">
    <property type="entry name" value="FBPase_N"/>
</dbReference>
<dbReference type="Gene3D" id="3.30.540.10">
    <property type="entry name" value="Fructose-1,6-Bisphosphatase, subunit A, domain 1"/>
    <property type="match status" value="1"/>
</dbReference>
<dbReference type="InterPro" id="IPR020548">
    <property type="entry name" value="Fructose_bisphosphatase_AS"/>
</dbReference>
<dbReference type="GO" id="GO:0006000">
    <property type="term" value="P:fructose metabolic process"/>
    <property type="evidence" value="ECO:0007669"/>
    <property type="project" value="TreeGrafter"/>
</dbReference>
<feature type="domain" description="Fructose-1-6-bisphosphatase class I N-terminal" evidence="9">
    <location>
        <begin position="30"/>
        <end position="184"/>
    </location>
</feature>
<evidence type="ECO:0000256" key="4">
    <source>
        <dbReference type="ARBA" id="ARBA00022723"/>
    </source>
</evidence>
<dbReference type="InterPro" id="IPR044015">
    <property type="entry name" value="FBPase_C_dom"/>
</dbReference>
<dbReference type="GO" id="GO:0006002">
    <property type="term" value="P:fructose 6-phosphate metabolic process"/>
    <property type="evidence" value="ECO:0007669"/>
    <property type="project" value="TreeGrafter"/>
</dbReference>